<protein>
    <recommendedName>
        <fullName evidence="3">OmpR/PhoB-type domain-containing protein</fullName>
    </recommendedName>
</protein>
<dbReference type="InterPro" id="IPR036388">
    <property type="entry name" value="WH-like_DNA-bd_sf"/>
</dbReference>
<dbReference type="CDD" id="cd00383">
    <property type="entry name" value="trans_reg_C"/>
    <property type="match status" value="1"/>
</dbReference>
<comment type="caution">
    <text evidence="4">The sequence shown here is derived from an EMBL/GenBank/DDBJ whole genome shotgun (WGS) entry which is preliminary data.</text>
</comment>
<dbReference type="GO" id="GO:0003677">
    <property type="term" value="F:DNA binding"/>
    <property type="evidence" value="ECO:0007669"/>
    <property type="project" value="UniProtKB-UniRule"/>
</dbReference>
<feature type="domain" description="OmpR/PhoB-type" evidence="3">
    <location>
        <begin position="356"/>
        <end position="458"/>
    </location>
</feature>
<dbReference type="Proteomes" id="UP000177871">
    <property type="component" value="Unassembled WGS sequence"/>
</dbReference>
<dbReference type="InterPro" id="IPR001867">
    <property type="entry name" value="OmpR/PhoB-type_DNA-bd"/>
</dbReference>
<evidence type="ECO:0000313" key="4">
    <source>
        <dbReference type="EMBL" id="OGG19836.1"/>
    </source>
</evidence>
<dbReference type="AlphaFoldDB" id="A0A1F6A5D8"/>
<dbReference type="SUPFAM" id="SSF46894">
    <property type="entry name" value="C-terminal effector domain of the bipartite response regulators"/>
    <property type="match status" value="1"/>
</dbReference>
<gene>
    <name evidence="4" type="ORF">A2721_00435</name>
</gene>
<dbReference type="EMBL" id="MFJK01000002">
    <property type="protein sequence ID" value="OGG19836.1"/>
    <property type="molecule type" value="Genomic_DNA"/>
</dbReference>
<dbReference type="GO" id="GO:0000160">
    <property type="term" value="P:phosphorelay signal transduction system"/>
    <property type="evidence" value="ECO:0007669"/>
    <property type="project" value="InterPro"/>
</dbReference>
<name>A0A1F6A5D8_9BACT</name>
<dbReference type="SUPFAM" id="SSF52540">
    <property type="entry name" value="P-loop containing nucleoside triphosphate hydrolases"/>
    <property type="match status" value="1"/>
</dbReference>
<evidence type="ECO:0000256" key="2">
    <source>
        <dbReference type="PROSITE-ProRule" id="PRU01091"/>
    </source>
</evidence>
<keyword evidence="1 2" id="KW-0238">DNA-binding</keyword>
<dbReference type="Gene3D" id="1.10.10.10">
    <property type="entry name" value="Winged helix-like DNA-binding domain superfamily/Winged helix DNA-binding domain"/>
    <property type="match status" value="1"/>
</dbReference>
<dbReference type="InterPro" id="IPR016032">
    <property type="entry name" value="Sig_transdc_resp-reg_C-effctor"/>
</dbReference>
<proteinExistence type="predicted"/>
<evidence type="ECO:0000256" key="1">
    <source>
        <dbReference type="ARBA" id="ARBA00023125"/>
    </source>
</evidence>
<dbReference type="SMART" id="SM00862">
    <property type="entry name" value="Trans_reg_C"/>
    <property type="match status" value="1"/>
</dbReference>
<evidence type="ECO:0000259" key="3">
    <source>
        <dbReference type="PROSITE" id="PS51755"/>
    </source>
</evidence>
<dbReference type="STRING" id="1798381.A2721_00435"/>
<accession>A0A1F6A5D8</accession>
<organism evidence="4 5">
    <name type="scientific">Candidatus Gottesmanbacteria bacterium RIFCSPHIGHO2_01_FULL_47_48</name>
    <dbReference type="NCBI Taxonomy" id="1798381"/>
    <lineage>
        <taxon>Bacteria</taxon>
        <taxon>Candidatus Gottesmaniibacteriota</taxon>
    </lineage>
</organism>
<dbReference type="GO" id="GO:0006355">
    <property type="term" value="P:regulation of DNA-templated transcription"/>
    <property type="evidence" value="ECO:0007669"/>
    <property type="project" value="InterPro"/>
</dbReference>
<reference evidence="4 5" key="1">
    <citation type="journal article" date="2016" name="Nat. Commun.">
        <title>Thousands of microbial genomes shed light on interconnected biogeochemical processes in an aquifer system.</title>
        <authorList>
            <person name="Anantharaman K."/>
            <person name="Brown C.T."/>
            <person name="Hug L.A."/>
            <person name="Sharon I."/>
            <person name="Castelle C.J."/>
            <person name="Probst A.J."/>
            <person name="Thomas B.C."/>
            <person name="Singh A."/>
            <person name="Wilkins M.J."/>
            <person name="Karaoz U."/>
            <person name="Brodie E.L."/>
            <person name="Williams K.H."/>
            <person name="Hubbard S.S."/>
            <person name="Banfield J.F."/>
        </authorList>
    </citation>
    <scope>NUCLEOTIDE SEQUENCE [LARGE SCALE GENOMIC DNA]</scope>
</reference>
<evidence type="ECO:0000313" key="5">
    <source>
        <dbReference type="Proteomes" id="UP000177871"/>
    </source>
</evidence>
<feature type="DNA-binding region" description="OmpR/PhoB-type" evidence="2">
    <location>
        <begin position="356"/>
        <end position="458"/>
    </location>
</feature>
<sequence length="461" mass="52943">MTLNKNDKYYYPVTPQTLHNYAASVFSPLRRGECVTTVWVPMAGRRMWNKFLIENIDLFETELPEFPKYIFAYIEPLDLTEESFSGYLRLMGKSILSACREHTNSQKIDGSSLNVSIFDDETASYTKLLDTLKAYLKKIVDSGFELVLFLGEFDELNFATAIFYNNLRSLWGSFSSSLHYIFLMREEVTKKEKITLWGDFSEVLLQNIVYIPLLDSPDFNYSFDRITMEFGITAEPEYKKVIEELCGGHPYMLKVCLKVITKLDGQKLSPSELEKLLSDHYELQSVSQGIFEVHSDETKAVIRKVARGKPLTESDKWSIDFLSKLRLIIPTDNGQYKLFGKLFGQTIAGFSEGHEHARQDHQGLKIEDETGAVLMNGQTVEEKFTHQEYAILTMFLQKANHLCTRDDIGEALWGKESYEKYSEWAIDQLMSKLRRKLAALGVRDNLTTVRGKGYKFITASS</sequence>
<dbReference type="Pfam" id="PF00486">
    <property type="entry name" value="Trans_reg_C"/>
    <property type="match status" value="1"/>
</dbReference>
<dbReference type="PROSITE" id="PS51755">
    <property type="entry name" value="OMPR_PHOB"/>
    <property type="match status" value="1"/>
</dbReference>
<dbReference type="InterPro" id="IPR027417">
    <property type="entry name" value="P-loop_NTPase"/>
</dbReference>